<dbReference type="SUPFAM" id="SSF56219">
    <property type="entry name" value="DNase I-like"/>
    <property type="match status" value="1"/>
</dbReference>
<feature type="transmembrane region" description="Helical" evidence="1">
    <location>
        <begin position="197"/>
        <end position="219"/>
    </location>
</feature>
<feature type="transmembrane region" description="Helical" evidence="1">
    <location>
        <begin position="278"/>
        <end position="299"/>
    </location>
</feature>
<evidence type="ECO:0000313" key="6">
    <source>
        <dbReference type="EMBL" id="TGZ76206.1"/>
    </source>
</evidence>
<dbReference type="InterPro" id="IPR019402">
    <property type="entry name" value="CWH43_N"/>
</dbReference>
<feature type="transmembrane region" description="Helical" evidence="1">
    <location>
        <begin position="168"/>
        <end position="185"/>
    </location>
</feature>
<name>A0A4S2MH87_9PEZI</name>
<dbReference type="Pfam" id="PF23226">
    <property type="entry name" value="Exo_endo_phos_PGAP2IP"/>
    <property type="match status" value="1"/>
</dbReference>
<dbReference type="PANTHER" id="PTHR14859">
    <property type="entry name" value="CALCOFLUOR WHITE HYPERSENSITIVE PROTEIN PRECURSOR"/>
    <property type="match status" value="1"/>
</dbReference>
<dbReference type="FunCoup" id="A0A4S2MH87">
    <property type="interactions" value="8"/>
</dbReference>
<accession>A0A4S2MH87</accession>
<feature type="transmembrane region" description="Helical" evidence="1">
    <location>
        <begin position="305"/>
        <end position="323"/>
    </location>
</feature>
<keyword evidence="1" id="KW-1133">Transmembrane helix</keyword>
<feature type="transmembrane region" description="Helical" evidence="1">
    <location>
        <begin position="357"/>
        <end position="377"/>
    </location>
</feature>
<dbReference type="Pfam" id="PF10277">
    <property type="entry name" value="Frag1"/>
    <property type="match status" value="1"/>
</dbReference>
<evidence type="ECO:0008006" key="8">
    <source>
        <dbReference type="Google" id="ProtNLM"/>
    </source>
</evidence>
<dbReference type="InParanoid" id="A0A4S2MH87"/>
<dbReference type="InterPro" id="IPR036691">
    <property type="entry name" value="Endo/exonu/phosph_ase_sf"/>
</dbReference>
<dbReference type="Proteomes" id="UP000298138">
    <property type="component" value="Unassembled WGS sequence"/>
</dbReference>
<feature type="transmembrane region" description="Helical" evidence="1">
    <location>
        <begin position="525"/>
        <end position="541"/>
    </location>
</feature>
<dbReference type="EMBL" id="ML220199">
    <property type="protein sequence ID" value="TGZ76206.1"/>
    <property type="molecule type" value="Genomic_DNA"/>
</dbReference>
<feature type="transmembrane region" description="Helical" evidence="1">
    <location>
        <begin position="577"/>
        <end position="600"/>
    </location>
</feature>
<keyword evidence="1" id="KW-0812">Transmembrane</keyword>
<feature type="transmembrane region" description="Helical" evidence="1">
    <location>
        <begin position="107"/>
        <end position="125"/>
    </location>
</feature>
<dbReference type="InterPro" id="IPR053912">
    <property type="entry name" value="PGAP2IP_TM_1nd"/>
</dbReference>
<dbReference type="PANTHER" id="PTHR14859:SF1">
    <property type="entry name" value="PGAP2-INTERACTING PROTEIN"/>
    <property type="match status" value="1"/>
</dbReference>
<feature type="domain" description="CWH43-like N-terminal" evidence="2">
    <location>
        <begin position="15"/>
        <end position="223"/>
    </location>
</feature>
<feature type="domain" description="PGAP2IP second transmembrane" evidence="3">
    <location>
        <begin position="455"/>
        <end position="629"/>
    </location>
</feature>
<feature type="transmembrane region" description="Helical" evidence="1">
    <location>
        <begin position="422"/>
        <end position="439"/>
    </location>
</feature>
<feature type="transmembrane region" description="Helical" evidence="1">
    <location>
        <begin position="496"/>
        <end position="518"/>
    </location>
</feature>
<dbReference type="GO" id="GO:0005783">
    <property type="term" value="C:endoplasmic reticulum"/>
    <property type="evidence" value="ECO:0007669"/>
    <property type="project" value="TreeGrafter"/>
</dbReference>
<evidence type="ECO:0000256" key="1">
    <source>
        <dbReference type="SAM" id="Phobius"/>
    </source>
</evidence>
<evidence type="ECO:0000259" key="2">
    <source>
        <dbReference type="Pfam" id="PF10277"/>
    </source>
</evidence>
<dbReference type="OrthoDB" id="68581at2759"/>
<evidence type="ECO:0000259" key="3">
    <source>
        <dbReference type="Pfam" id="PF23021"/>
    </source>
</evidence>
<keyword evidence="1" id="KW-0472">Membrane</keyword>
<evidence type="ECO:0000259" key="4">
    <source>
        <dbReference type="Pfam" id="PF23022"/>
    </source>
</evidence>
<proteinExistence type="predicted"/>
<organism evidence="6 7">
    <name type="scientific">Ascodesmis nigricans</name>
    <dbReference type="NCBI Taxonomy" id="341454"/>
    <lineage>
        <taxon>Eukaryota</taxon>
        <taxon>Fungi</taxon>
        <taxon>Dikarya</taxon>
        <taxon>Ascomycota</taxon>
        <taxon>Pezizomycotina</taxon>
        <taxon>Pezizomycetes</taxon>
        <taxon>Pezizales</taxon>
        <taxon>Ascodesmidaceae</taxon>
        <taxon>Ascodesmis</taxon>
    </lineage>
</organism>
<feature type="transmembrane region" description="Helical" evidence="1">
    <location>
        <begin position="653"/>
        <end position="673"/>
    </location>
</feature>
<feature type="transmembrane region" description="Helical" evidence="1">
    <location>
        <begin position="612"/>
        <end position="632"/>
    </location>
</feature>
<dbReference type="STRING" id="341454.A0A4S2MH87"/>
<dbReference type="GO" id="GO:0016020">
    <property type="term" value="C:membrane"/>
    <property type="evidence" value="ECO:0007669"/>
    <property type="project" value="GOC"/>
</dbReference>
<dbReference type="Pfam" id="PF23022">
    <property type="entry name" value="6TM_1st_PGAP2IP"/>
    <property type="match status" value="1"/>
</dbReference>
<keyword evidence="7" id="KW-1185">Reference proteome</keyword>
<dbReference type="GO" id="GO:0031505">
    <property type="term" value="P:fungal-type cell wall organization"/>
    <property type="evidence" value="ECO:0007669"/>
    <property type="project" value="TreeGrafter"/>
</dbReference>
<protein>
    <recommendedName>
        <fullName evidence="8">Calcofluor white hypersensitive protein</fullName>
    </recommendedName>
</protein>
<feature type="domain" description="PGAP2IP first transmembrane" evidence="4">
    <location>
        <begin position="282"/>
        <end position="436"/>
    </location>
</feature>
<sequence length="960" mass="106990">MAKEKDGLVVASLSGKWVSYTHTVFAYSAFFSALIVGMWLHFHKIVQNEHYGYPDEWFPSVSATIGDRYPERSIFQLFIAITSGPRFMLVFLWYVLTARPGAFAPKFVASIGLIRTVLCGGWVYITSTDDHDWHDIFMISYLVFTLPWTLGCLALSPQNATAIRYRKILAGLFFGTLVPLVYFFIQHKVHRVAGAYTIYAFFEWSLILFDVGFDAVTAFDFKGFELRIVDTKGLSKGHGVAVADAVLEKAKRQNQSIPQQLIGGTYSWNHMFDAAADVYVGFIFWSVLTSLGVTVWYFPLWHMGISGYEALVMTSISPFLLGIGPFRRFAVSNQRLLHLLSVSGIAAFLVKDPVYRLFAVGTGVSFACLAWSATFWADRNNPHRLDAKISAFSLGLLMSSIAKYANHTNNPVWPIMNDINGGWNKTGLCLAILAVLRATRRSAGSFGEMPRNRKGGSSMLAACGLAGLLFGLHSLLSDSSTMILWVWDGYPVKGPLAVPHGSWTLAAMGVGFVIGLFYPNLASTWATFGIASVSAAIFYSNEGWTGYYGALILAAYLTSIVPPFITSAVGHGPGKTFGVAFLIYNILVLAHVWVVAYAFVPGGPLLRERTDIVMTLMMLLIGAGVFSIRGTSISPGPTPSKRSILARSKLRAYAVYTLTMLQLLSVSIAFLRFPSYDYQPYHPEEKLLTAGIWTVHFALDNDMWSSERRMRDAIKDLELDVVGLLESDLQRIIMGNRDMTQFLAEDLGMYADFGPGPNKHTWGAALLSKFPIVNSTHHLLPSPVGELAPAIHATIDAYGELIDVVVFHSGQEEDVEDRRQQSQYLAKLMGSSNRPMILLSYLVTKPHEGNYHTYVSETSRMRDIDPTDDWDRWCEYILFRGIRRVGYARVSRGTITDTEIQVGKFVVGEPENPIREGGLRETGEVPEESVPAGWRFPEMFKGKGVRGHRYHVFDRPRYYQ</sequence>
<feature type="transmembrane region" description="Helical" evidence="1">
    <location>
        <begin position="459"/>
        <end position="476"/>
    </location>
</feature>
<feature type="transmembrane region" description="Helical" evidence="1">
    <location>
        <begin position="24"/>
        <end position="42"/>
    </location>
</feature>
<gene>
    <name evidence="6" type="ORF">EX30DRAFT_345087</name>
</gene>
<dbReference type="GO" id="GO:0006506">
    <property type="term" value="P:GPI anchor biosynthetic process"/>
    <property type="evidence" value="ECO:0007669"/>
    <property type="project" value="TreeGrafter"/>
</dbReference>
<reference evidence="6 7" key="1">
    <citation type="submission" date="2019-04" db="EMBL/GenBank/DDBJ databases">
        <title>Comparative genomics and transcriptomics to analyze fruiting body development in filamentous ascomycetes.</title>
        <authorList>
            <consortium name="DOE Joint Genome Institute"/>
            <person name="Lutkenhaus R."/>
            <person name="Traeger S."/>
            <person name="Breuer J."/>
            <person name="Kuo A."/>
            <person name="Lipzen A."/>
            <person name="Pangilinan J."/>
            <person name="Dilworth D."/>
            <person name="Sandor L."/>
            <person name="Poggeler S."/>
            <person name="Barry K."/>
            <person name="Grigoriev I.V."/>
            <person name="Nowrousian M."/>
        </authorList>
    </citation>
    <scope>NUCLEOTIDE SEQUENCE [LARGE SCALE GENOMIC DNA]</scope>
    <source>
        <strain evidence="6 7">CBS 389.68</strain>
    </source>
</reference>
<dbReference type="FunFam" id="3.60.10.10:FF:000031">
    <property type="entry name" value="Calcofluor white hypersensitive protein"/>
    <property type="match status" value="1"/>
</dbReference>
<dbReference type="InterPro" id="IPR053911">
    <property type="entry name" value="PGAP2IP_TM_2nd"/>
</dbReference>
<dbReference type="Gene3D" id="3.60.10.10">
    <property type="entry name" value="Endonuclease/exonuclease/phosphatase"/>
    <property type="match status" value="1"/>
</dbReference>
<dbReference type="Pfam" id="PF23021">
    <property type="entry name" value="6TM_2nd_PGAP2IP"/>
    <property type="match status" value="1"/>
</dbReference>
<feature type="transmembrane region" description="Helical" evidence="1">
    <location>
        <begin position="137"/>
        <end position="156"/>
    </location>
</feature>
<dbReference type="InterPro" id="IPR057315">
    <property type="entry name" value="Exo_endo_phos_PGAP2IP_C"/>
</dbReference>
<feature type="transmembrane region" description="Helical" evidence="1">
    <location>
        <begin position="547"/>
        <end position="565"/>
    </location>
</feature>
<dbReference type="InterPro" id="IPR051916">
    <property type="entry name" value="GPI-anchor_lipid_remodeler"/>
</dbReference>
<evidence type="ECO:0000259" key="5">
    <source>
        <dbReference type="Pfam" id="PF23226"/>
    </source>
</evidence>
<evidence type="ECO:0000313" key="7">
    <source>
        <dbReference type="Proteomes" id="UP000298138"/>
    </source>
</evidence>
<feature type="domain" description="PGAP2IP C-terminal nuclease-like" evidence="5">
    <location>
        <begin position="686"/>
        <end position="920"/>
    </location>
</feature>
<feature type="transmembrane region" description="Helical" evidence="1">
    <location>
        <begin position="74"/>
        <end position="95"/>
    </location>
</feature>
<dbReference type="AlphaFoldDB" id="A0A4S2MH87"/>